<reference evidence="1" key="1">
    <citation type="submission" date="2021-11" db="EMBL/GenBank/DDBJ databases">
        <authorList>
            <person name="Schell T."/>
        </authorList>
    </citation>
    <scope>NUCLEOTIDE SEQUENCE</scope>
    <source>
        <strain evidence="1">M5</strain>
    </source>
</reference>
<evidence type="ECO:0000313" key="1">
    <source>
        <dbReference type="EMBL" id="CAH0103048.1"/>
    </source>
</evidence>
<comment type="caution">
    <text evidence="1">The sequence shown here is derived from an EMBL/GenBank/DDBJ whole genome shotgun (WGS) entry which is preliminary data.</text>
</comment>
<dbReference type="OrthoDB" id="10458797at2759"/>
<gene>
    <name evidence="1" type="ORF">DGAL_LOCUS5581</name>
</gene>
<name>A0A8J2RQ51_9CRUS</name>
<sequence>MGPRKQSKTENGEHQSPIYLKHVSNFKASLRRRDSARFLRTKGPFSISIPDSLREAQCTTFLLFKYHIDDLTCQTWEALPLAQNKKHSQSQSYL</sequence>
<organism evidence="1 2">
    <name type="scientific">Daphnia galeata</name>
    <dbReference type="NCBI Taxonomy" id="27404"/>
    <lineage>
        <taxon>Eukaryota</taxon>
        <taxon>Metazoa</taxon>
        <taxon>Ecdysozoa</taxon>
        <taxon>Arthropoda</taxon>
        <taxon>Crustacea</taxon>
        <taxon>Branchiopoda</taxon>
        <taxon>Diplostraca</taxon>
        <taxon>Cladocera</taxon>
        <taxon>Anomopoda</taxon>
        <taxon>Daphniidae</taxon>
        <taxon>Daphnia</taxon>
    </lineage>
</organism>
<dbReference type="AlphaFoldDB" id="A0A8J2RQ51"/>
<dbReference type="EMBL" id="CAKKLH010000101">
    <property type="protein sequence ID" value="CAH0103048.1"/>
    <property type="molecule type" value="Genomic_DNA"/>
</dbReference>
<evidence type="ECO:0000313" key="2">
    <source>
        <dbReference type="Proteomes" id="UP000789390"/>
    </source>
</evidence>
<dbReference type="Proteomes" id="UP000789390">
    <property type="component" value="Unassembled WGS sequence"/>
</dbReference>
<protein>
    <submittedName>
        <fullName evidence="1">Uncharacterized protein</fullName>
    </submittedName>
</protein>
<keyword evidence="2" id="KW-1185">Reference proteome</keyword>
<proteinExistence type="predicted"/>
<accession>A0A8J2RQ51</accession>